<dbReference type="EMBL" id="JACHFD010000024">
    <property type="protein sequence ID" value="MBB5353355.1"/>
    <property type="molecule type" value="Genomic_DNA"/>
</dbReference>
<sequence>MRVSHLDGSELVFDEERGGGGWYRGDALTGTAEQAIDFAASWLRLSEMPWFPTIDEIRSPNMYVYVWSIDMSGTRPNAAQIIFASPNDKMIYYFDAKL</sequence>
<dbReference type="Proteomes" id="UP000557717">
    <property type="component" value="Unassembled WGS sequence"/>
</dbReference>
<dbReference type="AlphaFoldDB" id="A0A840V5R0"/>
<reference evidence="1 2" key="1">
    <citation type="submission" date="2020-08" db="EMBL/GenBank/DDBJ databases">
        <title>Genomic Encyclopedia of Type Strains, Phase IV (KMG-IV): sequencing the most valuable type-strain genomes for metagenomic binning, comparative biology and taxonomic classification.</title>
        <authorList>
            <person name="Goeker M."/>
        </authorList>
    </citation>
    <scope>NUCLEOTIDE SEQUENCE [LARGE SCALE GENOMIC DNA]</scope>
    <source>
        <strain evidence="1 2">YC6886</strain>
    </source>
</reference>
<name>A0A840V5R0_9BACT</name>
<accession>A0A840V5R0</accession>
<organism evidence="1 2">
    <name type="scientific">Haloferula luteola</name>
    <dbReference type="NCBI Taxonomy" id="595692"/>
    <lineage>
        <taxon>Bacteria</taxon>
        <taxon>Pseudomonadati</taxon>
        <taxon>Verrucomicrobiota</taxon>
        <taxon>Verrucomicrobiia</taxon>
        <taxon>Verrucomicrobiales</taxon>
        <taxon>Verrucomicrobiaceae</taxon>
        <taxon>Haloferula</taxon>
    </lineage>
</organism>
<gene>
    <name evidence="1" type="ORF">HNR46_003611</name>
</gene>
<proteinExistence type="predicted"/>
<evidence type="ECO:0000313" key="2">
    <source>
        <dbReference type="Proteomes" id="UP000557717"/>
    </source>
</evidence>
<keyword evidence="2" id="KW-1185">Reference proteome</keyword>
<evidence type="ECO:0000313" key="1">
    <source>
        <dbReference type="EMBL" id="MBB5353355.1"/>
    </source>
</evidence>
<protein>
    <submittedName>
        <fullName evidence="1">Uncharacterized protein</fullName>
    </submittedName>
</protein>
<comment type="caution">
    <text evidence="1">The sequence shown here is derived from an EMBL/GenBank/DDBJ whole genome shotgun (WGS) entry which is preliminary data.</text>
</comment>